<keyword evidence="1" id="KW-0812">Transmembrane</keyword>
<dbReference type="RefSeq" id="WP_179276918.1">
    <property type="nucleotide sequence ID" value="NZ_BOMU01000009.1"/>
</dbReference>
<dbReference type="AlphaFoldDB" id="A0A238UYG3"/>
<keyword evidence="3" id="KW-1185">Reference proteome</keyword>
<keyword evidence="1" id="KW-0472">Membrane</keyword>
<proteinExistence type="predicted"/>
<organism evidence="2 3">
    <name type="scientific">Actinoplanes regularis</name>
    <dbReference type="NCBI Taxonomy" id="52697"/>
    <lineage>
        <taxon>Bacteria</taxon>
        <taxon>Bacillati</taxon>
        <taxon>Actinomycetota</taxon>
        <taxon>Actinomycetes</taxon>
        <taxon>Micromonosporales</taxon>
        <taxon>Micromonosporaceae</taxon>
        <taxon>Actinoplanes</taxon>
    </lineage>
</organism>
<dbReference type="EMBL" id="FZNR01000001">
    <property type="protein sequence ID" value="SNR26971.1"/>
    <property type="molecule type" value="Genomic_DNA"/>
</dbReference>
<protein>
    <submittedName>
        <fullName evidence="2">Uncharacterized protein</fullName>
    </submittedName>
</protein>
<dbReference type="Proteomes" id="UP000198415">
    <property type="component" value="Unassembled WGS sequence"/>
</dbReference>
<keyword evidence="1" id="KW-1133">Transmembrane helix</keyword>
<sequence length="46" mass="4963">MVITGEARHAAPPLRLTRRGRVVLLGLFFAMAILASVVLFTTASHT</sequence>
<feature type="transmembrane region" description="Helical" evidence="1">
    <location>
        <begin position="22"/>
        <end position="43"/>
    </location>
</feature>
<evidence type="ECO:0000313" key="2">
    <source>
        <dbReference type="EMBL" id="SNR26971.1"/>
    </source>
</evidence>
<reference evidence="2 3" key="1">
    <citation type="submission" date="2017-06" db="EMBL/GenBank/DDBJ databases">
        <authorList>
            <person name="Kim H.J."/>
            <person name="Triplett B.A."/>
        </authorList>
    </citation>
    <scope>NUCLEOTIDE SEQUENCE [LARGE SCALE GENOMIC DNA]</scope>
    <source>
        <strain evidence="2 3">DSM 43151</strain>
    </source>
</reference>
<gene>
    <name evidence="2" type="ORF">SAMN06264365_101345</name>
</gene>
<evidence type="ECO:0000256" key="1">
    <source>
        <dbReference type="SAM" id="Phobius"/>
    </source>
</evidence>
<name>A0A238UYG3_9ACTN</name>
<accession>A0A238UYG3</accession>
<evidence type="ECO:0000313" key="3">
    <source>
        <dbReference type="Proteomes" id="UP000198415"/>
    </source>
</evidence>